<keyword evidence="2" id="KW-1185">Reference proteome</keyword>
<accession>A0A344PM49</accession>
<gene>
    <name evidence="1" type="ORF">DRW48_12885</name>
</gene>
<dbReference type="RefSeq" id="WP_114076771.1">
    <property type="nucleotide sequence ID" value="NZ_CP030918.1"/>
</dbReference>
<reference evidence="2" key="1">
    <citation type="submission" date="2018-07" db="EMBL/GenBank/DDBJ databases">
        <title>Genome sequencing of Paracoccus sp. SC2-6.</title>
        <authorList>
            <person name="Heo J."/>
            <person name="Kim S.-J."/>
            <person name="Kwon S.-W."/>
        </authorList>
    </citation>
    <scope>NUCLEOTIDE SEQUENCE [LARGE SCALE GENOMIC DNA]</scope>
    <source>
        <strain evidence="2">SC2-6</strain>
    </source>
</reference>
<dbReference type="KEGG" id="pars:DRW48_12885"/>
<proteinExistence type="predicted"/>
<dbReference type="Proteomes" id="UP000252023">
    <property type="component" value="Chromosome"/>
</dbReference>
<organism evidence="1 2">
    <name type="scientific">Paracoccus suum</name>
    <dbReference type="NCBI Taxonomy" id="2259340"/>
    <lineage>
        <taxon>Bacteria</taxon>
        <taxon>Pseudomonadati</taxon>
        <taxon>Pseudomonadota</taxon>
        <taxon>Alphaproteobacteria</taxon>
        <taxon>Rhodobacterales</taxon>
        <taxon>Paracoccaceae</taxon>
        <taxon>Paracoccus</taxon>
    </lineage>
</organism>
<evidence type="ECO:0000313" key="1">
    <source>
        <dbReference type="EMBL" id="AXC50454.1"/>
    </source>
</evidence>
<dbReference type="AlphaFoldDB" id="A0A344PM49"/>
<evidence type="ECO:0008006" key="3">
    <source>
        <dbReference type="Google" id="ProtNLM"/>
    </source>
</evidence>
<dbReference type="OrthoDB" id="7062404at2"/>
<name>A0A344PM49_9RHOB</name>
<dbReference type="EMBL" id="CP030918">
    <property type="protein sequence ID" value="AXC50454.1"/>
    <property type="molecule type" value="Genomic_DNA"/>
</dbReference>
<evidence type="ECO:0000313" key="2">
    <source>
        <dbReference type="Proteomes" id="UP000252023"/>
    </source>
</evidence>
<protein>
    <recommendedName>
        <fullName evidence="3">Sulfotransferase family protein</fullName>
    </recommendedName>
</protein>
<sequence>MPGGRALADTAGAAPVRWPVNLLHIGKTGGTQLAQLGLEVNERLGALAFLEHRHPVRLRDLPRRGSYAFSIRQPEARFRSGFYSRKRCGQPRFYTPWHPGEVRAFAAFPEANDLAEALFDPGIRGVEARGAINSINHTAVQQVDWFTPSGYFLQQRPPVGIVRTEHFDDDWARLAANLGFAEIAPRPFDDPVLAHRNDYAGTPPLSARAVENLRQWYARDVAFYADCCAWMEAAPPPLVWKGPPAV</sequence>